<dbReference type="EMBL" id="CAJNON010006196">
    <property type="protein sequence ID" value="CAF1538399.1"/>
    <property type="molecule type" value="Genomic_DNA"/>
</dbReference>
<feature type="non-terminal residue" evidence="2">
    <location>
        <position position="1"/>
    </location>
</feature>
<evidence type="ECO:0000313" key="2">
    <source>
        <dbReference type="EMBL" id="CAF1538399.1"/>
    </source>
</evidence>
<comment type="caution">
    <text evidence="2">The sequence shown here is derived from an EMBL/GenBank/DDBJ whole genome shotgun (WGS) entry which is preliminary data.</text>
</comment>
<protein>
    <submittedName>
        <fullName evidence="2">Uncharacterized protein</fullName>
    </submittedName>
</protein>
<feature type="compositionally biased region" description="Basic and acidic residues" evidence="1">
    <location>
        <begin position="1"/>
        <end position="11"/>
    </location>
</feature>
<evidence type="ECO:0000256" key="1">
    <source>
        <dbReference type="SAM" id="MobiDB-lite"/>
    </source>
</evidence>
<organism evidence="2 3">
    <name type="scientific">Adineta steineri</name>
    <dbReference type="NCBI Taxonomy" id="433720"/>
    <lineage>
        <taxon>Eukaryota</taxon>
        <taxon>Metazoa</taxon>
        <taxon>Spiralia</taxon>
        <taxon>Gnathifera</taxon>
        <taxon>Rotifera</taxon>
        <taxon>Eurotatoria</taxon>
        <taxon>Bdelloidea</taxon>
        <taxon>Adinetida</taxon>
        <taxon>Adinetidae</taxon>
        <taxon>Adineta</taxon>
    </lineage>
</organism>
<dbReference type="Proteomes" id="UP000663891">
    <property type="component" value="Unassembled WGS sequence"/>
</dbReference>
<sequence length="34" mass="3527">FFEGGEGDRRVLGGGERSGWLRSSGGGRSRVASS</sequence>
<gene>
    <name evidence="2" type="ORF">VCS650_LOCUS43943</name>
</gene>
<accession>A0A815WAG5</accession>
<dbReference type="AlphaFoldDB" id="A0A815WAG5"/>
<name>A0A815WAG5_9BILA</name>
<proteinExistence type="predicted"/>
<feature type="compositionally biased region" description="Low complexity" evidence="1">
    <location>
        <begin position="18"/>
        <end position="34"/>
    </location>
</feature>
<feature type="region of interest" description="Disordered" evidence="1">
    <location>
        <begin position="1"/>
        <end position="34"/>
    </location>
</feature>
<evidence type="ECO:0000313" key="3">
    <source>
        <dbReference type="Proteomes" id="UP000663891"/>
    </source>
</evidence>
<reference evidence="2" key="1">
    <citation type="submission" date="2021-02" db="EMBL/GenBank/DDBJ databases">
        <authorList>
            <person name="Nowell W R."/>
        </authorList>
    </citation>
    <scope>NUCLEOTIDE SEQUENCE</scope>
</reference>